<sequence>MERRGYSFKGATPWDVDNDYPADGSAYEIDEDYPVKEGATAQVHKGYCPAKGTAVAIKMVDLDKYEGKTDLDQLSQEASVMRKYRHRNILPLFCSFVHGQHLWLVMPWISGGTLAEIVQARFPDGMPEELIATIANEILQGLEYMHDDGSMHRDLKSGNLLVADSGHVLLADFGACAILEREAAAPGLATALEDPSSHASSPPLGGSLGDVGSLLRQSPSTRGGNMLQHVPEGSTSSASAAGTPLTGRSHCSNASNWSKYLSRNTFIGTPHYIAPEVMHVEVDGYTQSADIWAFGIIMLELATGQVPRHGMGFRALVMDTVHGDTPCLGSLNTKHTYSKAMHDFTARCLERNAGARPTPAQLLKHPFLERVRDISYLARALLGGALQQPMPSSKSFVLSSDGTQASPGGSPSSTASQPPKPDKTWWGRFRSFKHVRPALPQGLVPVWQITWVVYVSGRRYSICFQLDQEHRLARLLVNDFEIMRKSYNLVERYLWHTDNWCITLEEPQLKALQGKKLKINVRLGSGCIDGLAHLDNTVIENPACVSTRADMSPRLPVLQPLGSGGSSKKLAADLFPSASTGLKGSTSETSLPPVSPADKDVTTPQPQPGALPRSLSTPHYKAEQAASQPMQRTEEQLRHALQSIKV</sequence>
<dbReference type="Proteomes" id="UP001314263">
    <property type="component" value="Unassembled WGS sequence"/>
</dbReference>
<evidence type="ECO:0000259" key="3">
    <source>
        <dbReference type="PROSITE" id="PS50011"/>
    </source>
</evidence>
<dbReference type="Gene3D" id="1.10.510.10">
    <property type="entry name" value="Transferase(Phosphotransferase) domain 1"/>
    <property type="match status" value="2"/>
</dbReference>
<proteinExistence type="inferred from homology"/>
<dbReference type="PANTHER" id="PTHR48014">
    <property type="entry name" value="SERINE/THREONINE-PROTEIN KINASE FRAY2"/>
    <property type="match status" value="1"/>
</dbReference>
<comment type="similarity">
    <text evidence="1">Belongs to the protein kinase superfamily. STE Ser/Thr protein kinase family. STE20 subfamily.</text>
</comment>
<comment type="caution">
    <text evidence="4">The sequence shown here is derived from an EMBL/GenBank/DDBJ whole genome shotgun (WGS) entry which is preliminary data.</text>
</comment>
<feature type="compositionally biased region" description="Low complexity" evidence="2">
    <location>
        <begin position="403"/>
        <end position="417"/>
    </location>
</feature>
<feature type="region of interest" description="Disordered" evidence="2">
    <location>
        <begin position="191"/>
        <end position="251"/>
    </location>
</feature>
<feature type="region of interest" description="Disordered" evidence="2">
    <location>
        <begin position="388"/>
        <end position="421"/>
    </location>
</feature>
<dbReference type="EMBL" id="CAUYUE010000012">
    <property type="protein sequence ID" value="CAK0785221.1"/>
    <property type="molecule type" value="Genomic_DNA"/>
</dbReference>
<evidence type="ECO:0000256" key="2">
    <source>
        <dbReference type="SAM" id="MobiDB-lite"/>
    </source>
</evidence>
<dbReference type="PROSITE" id="PS50011">
    <property type="entry name" value="PROTEIN_KINASE_DOM"/>
    <property type="match status" value="1"/>
</dbReference>
<evidence type="ECO:0000256" key="1">
    <source>
        <dbReference type="ARBA" id="ARBA00008874"/>
    </source>
</evidence>
<dbReference type="InterPro" id="IPR000719">
    <property type="entry name" value="Prot_kinase_dom"/>
</dbReference>
<gene>
    <name evidence="4" type="ORF">CVIRNUC_008427</name>
</gene>
<protein>
    <recommendedName>
        <fullName evidence="3">Protein kinase domain-containing protein</fullName>
    </recommendedName>
</protein>
<feature type="region of interest" description="Disordered" evidence="2">
    <location>
        <begin position="579"/>
        <end position="646"/>
    </location>
</feature>
<dbReference type="GO" id="GO:0043539">
    <property type="term" value="F:protein serine/threonine kinase activator activity"/>
    <property type="evidence" value="ECO:0007669"/>
    <property type="project" value="InterPro"/>
</dbReference>
<feature type="compositionally biased region" description="Polar residues" evidence="2">
    <location>
        <begin position="579"/>
        <end position="592"/>
    </location>
</feature>
<feature type="compositionally biased region" description="Low complexity" evidence="2">
    <location>
        <begin position="197"/>
        <end position="215"/>
    </location>
</feature>
<dbReference type="InterPro" id="IPR011009">
    <property type="entry name" value="Kinase-like_dom_sf"/>
</dbReference>
<dbReference type="GO" id="GO:0005524">
    <property type="term" value="F:ATP binding"/>
    <property type="evidence" value="ECO:0007669"/>
    <property type="project" value="InterPro"/>
</dbReference>
<feature type="domain" description="Protein kinase" evidence="3">
    <location>
        <begin position="29"/>
        <end position="368"/>
    </location>
</feature>
<dbReference type="Pfam" id="PF00069">
    <property type="entry name" value="Pkinase"/>
    <property type="match status" value="2"/>
</dbReference>
<accession>A0AAV1ICY4</accession>
<dbReference type="GO" id="GO:0004672">
    <property type="term" value="F:protein kinase activity"/>
    <property type="evidence" value="ECO:0007669"/>
    <property type="project" value="InterPro"/>
</dbReference>
<feature type="compositionally biased region" description="Polar residues" evidence="2">
    <location>
        <begin position="389"/>
        <end position="402"/>
    </location>
</feature>
<dbReference type="AlphaFoldDB" id="A0AAV1ICY4"/>
<organism evidence="4 5">
    <name type="scientific">Coccomyxa viridis</name>
    <dbReference type="NCBI Taxonomy" id="1274662"/>
    <lineage>
        <taxon>Eukaryota</taxon>
        <taxon>Viridiplantae</taxon>
        <taxon>Chlorophyta</taxon>
        <taxon>core chlorophytes</taxon>
        <taxon>Trebouxiophyceae</taxon>
        <taxon>Trebouxiophyceae incertae sedis</taxon>
        <taxon>Coccomyxaceae</taxon>
        <taxon>Coccomyxa</taxon>
    </lineage>
</organism>
<evidence type="ECO:0000313" key="4">
    <source>
        <dbReference type="EMBL" id="CAK0785221.1"/>
    </source>
</evidence>
<name>A0AAV1ICY4_9CHLO</name>
<dbReference type="SMART" id="SM00220">
    <property type="entry name" value="S_TKc"/>
    <property type="match status" value="1"/>
</dbReference>
<keyword evidence="5" id="KW-1185">Reference proteome</keyword>
<evidence type="ECO:0000313" key="5">
    <source>
        <dbReference type="Proteomes" id="UP001314263"/>
    </source>
</evidence>
<dbReference type="InterPro" id="IPR047173">
    <property type="entry name" value="STRAD_A/B-like"/>
</dbReference>
<reference evidence="4 5" key="1">
    <citation type="submission" date="2023-10" db="EMBL/GenBank/DDBJ databases">
        <authorList>
            <person name="Maclean D."/>
            <person name="Macfadyen A."/>
        </authorList>
    </citation>
    <scope>NUCLEOTIDE SEQUENCE [LARGE SCALE GENOMIC DNA]</scope>
</reference>
<dbReference type="PANTHER" id="PTHR48014:SF21">
    <property type="entry name" value="SERINE_THREONINE-PROTEIN KINASE FRAY2"/>
    <property type="match status" value="1"/>
</dbReference>
<dbReference type="SUPFAM" id="SSF56112">
    <property type="entry name" value="Protein kinase-like (PK-like)"/>
    <property type="match status" value="1"/>
</dbReference>
<feature type="compositionally biased region" description="Low complexity" evidence="2">
    <location>
        <begin position="233"/>
        <end position="247"/>
    </location>
</feature>